<feature type="compositionally biased region" description="Low complexity" evidence="1">
    <location>
        <begin position="169"/>
        <end position="184"/>
    </location>
</feature>
<feature type="region of interest" description="Disordered" evidence="1">
    <location>
        <begin position="288"/>
        <end position="312"/>
    </location>
</feature>
<protein>
    <submittedName>
        <fullName evidence="2">Uncharacterized protein</fullName>
    </submittedName>
</protein>
<feature type="region of interest" description="Disordered" evidence="1">
    <location>
        <begin position="339"/>
        <end position="376"/>
    </location>
</feature>
<dbReference type="OrthoDB" id="43122at2759"/>
<dbReference type="AlphaFoldDB" id="A0A8J2JYT7"/>
<evidence type="ECO:0000313" key="3">
    <source>
        <dbReference type="Proteomes" id="UP000708208"/>
    </source>
</evidence>
<feature type="compositionally biased region" description="Basic and acidic residues" evidence="1">
    <location>
        <begin position="148"/>
        <end position="162"/>
    </location>
</feature>
<dbReference type="EMBL" id="CAJVCH010042702">
    <property type="protein sequence ID" value="CAG7717008.1"/>
    <property type="molecule type" value="Genomic_DNA"/>
</dbReference>
<feature type="compositionally biased region" description="Polar residues" evidence="1">
    <location>
        <begin position="232"/>
        <end position="246"/>
    </location>
</feature>
<feature type="compositionally biased region" description="Low complexity" evidence="1">
    <location>
        <begin position="128"/>
        <end position="138"/>
    </location>
</feature>
<feature type="region of interest" description="Disordered" evidence="1">
    <location>
        <begin position="79"/>
        <end position="194"/>
    </location>
</feature>
<feature type="region of interest" description="Disordered" evidence="1">
    <location>
        <begin position="208"/>
        <end position="247"/>
    </location>
</feature>
<feature type="compositionally biased region" description="Low complexity" evidence="1">
    <location>
        <begin position="294"/>
        <end position="307"/>
    </location>
</feature>
<evidence type="ECO:0000313" key="2">
    <source>
        <dbReference type="EMBL" id="CAG7717008.1"/>
    </source>
</evidence>
<sequence>MDPFELMYRRPVPVKSTTTNADFDFDEGLIDRVLGRPNKIEIPERYIPEREQLAPEEEQKRSEKAEAICRLLSKSNSAGPIPLVLPHPSRHHQSQHLPNHHHHQNHPNHHHHQNHPNHHHHQNHPNHQHQQNHPNYQHQQDHPNYQHQQDHPKYQHQQDHPKYQHHQNHPNYQHHQSHQSHPSHISYGSSRSIQSGLSASESLGVNSHILPSASPNRRPLSSSLKKASSSSRINNRNPTRNSSTCDWSLAGVSAPTSPHPSSNLSRNSYYSSSTSASSLFAPTSGLAATKPNHSYHSSYSSTSSGRSSSDREELLHLQHNIAREVTEKSRLVAVRALASSPSPNPYRYSGGSRYRDPSPPSPIDLPTVQQREGFFT</sequence>
<organism evidence="2 3">
    <name type="scientific">Allacma fusca</name>
    <dbReference type="NCBI Taxonomy" id="39272"/>
    <lineage>
        <taxon>Eukaryota</taxon>
        <taxon>Metazoa</taxon>
        <taxon>Ecdysozoa</taxon>
        <taxon>Arthropoda</taxon>
        <taxon>Hexapoda</taxon>
        <taxon>Collembola</taxon>
        <taxon>Symphypleona</taxon>
        <taxon>Sminthuridae</taxon>
        <taxon>Allacma</taxon>
    </lineage>
</organism>
<comment type="caution">
    <text evidence="2">The sequence shown here is derived from an EMBL/GenBank/DDBJ whole genome shotgun (WGS) entry which is preliminary data.</text>
</comment>
<evidence type="ECO:0000256" key="1">
    <source>
        <dbReference type="SAM" id="MobiDB-lite"/>
    </source>
</evidence>
<gene>
    <name evidence="2" type="ORF">AFUS01_LOCUS6487</name>
</gene>
<keyword evidence="3" id="KW-1185">Reference proteome</keyword>
<proteinExistence type="predicted"/>
<dbReference type="Proteomes" id="UP000708208">
    <property type="component" value="Unassembled WGS sequence"/>
</dbReference>
<feature type="compositionally biased region" description="Low complexity" evidence="1">
    <location>
        <begin position="220"/>
        <end position="231"/>
    </location>
</feature>
<accession>A0A8J2JYT7</accession>
<reference evidence="2" key="1">
    <citation type="submission" date="2021-06" db="EMBL/GenBank/DDBJ databases">
        <authorList>
            <person name="Hodson N. C."/>
            <person name="Mongue J. A."/>
            <person name="Jaron S. K."/>
        </authorList>
    </citation>
    <scope>NUCLEOTIDE SEQUENCE</scope>
</reference>
<feature type="compositionally biased region" description="Basic residues" evidence="1">
    <location>
        <begin position="88"/>
        <end position="127"/>
    </location>
</feature>
<name>A0A8J2JYT7_9HEXA</name>